<name>A0A8H4RFB4_9HELO</name>
<feature type="region of interest" description="Disordered" evidence="1">
    <location>
        <begin position="1229"/>
        <end position="1321"/>
    </location>
</feature>
<feature type="region of interest" description="Disordered" evidence="1">
    <location>
        <begin position="1"/>
        <end position="32"/>
    </location>
</feature>
<evidence type="ECO:0000313" key="3">
    <source>
        <dbReference type="Proteomes" id="UP000566819"/>
    </source>
</evidence>
<dbReference type="EMBL" id="JAAMPI010000941">
    <property type="protein sequence ID" value="KAF4627606.1"/>
    <property type="molecule type" value="Genomic_DNA"/>
</dbReference>
<accession>A0A8H4RFB4</accession>
<dbReference type="OrthoDB" id="5422628at2759"/>
<feature type="region of interest" description="Disordered" evidence="1">
    <location>
        <begin position="1108"/>
        <end position="1157"/>
    </location>
</feature>
<gene>
    <name evidence="2" type="ORF">G7Y89_g10551</name>
</gene>
<proteinExistence type="predicted"/>
<feature type="compositionally biased region" description="Basic residues" evidence="1">
    <location>
        <begin position="1284"/>
        <end position="1297"/>
    </location>
</feature>
<evidence type="ECO:0000313" key="2">
    <source>
        <dbReference type="EMBL" id="KAF4627606.1"/>
    </source>
</evidence>
<feature type="region of interest" description="Disordered" evidence="1">
    <location>
        <begin position="1041"/>
        <end position="1064"/>
    </location>
</feature>
<feature type="compositionally biased region" description="Polar residues" evidence="1">
    <location>
        <begin position="1"/>
        <end position="10"/>
    </location>
</feature>
<sequence>MALTGGSQSKKTGEEKLDKSRSFRGYPQPPVNERLEEIKNFLADEDPNRRLPDLWYPNLAEIGDYVKYIEDENLEHDADLFRDVKVMLEVHHDWERRQREPPAEGDCCKPQPTILANRLIPIELKQEIERERDLMGIENQTREDHCPFTVEREEDQWEFLQALKKDASIDPAKVDERTSLFWVESRAYSWARSEPALIPYWMHPTEGLQRNGFRRDDKKPWYCGIAEELAGNLRQLKTLSPISSERDSQIRRLLRAQWLGHDLMTREEAINQILKTANEKGIKFTTAPDVDGATYGEIGELEAELFFVLQDFLPTDLYQLKLEIHTAIIKGIPMSDQRAASRSFKAQYCAWVENLLEHGEVEVERYRPGPTHAIDERTIYYRKPALKFQWKIGPNLFMTEYITSTLINEQASSVLLLDQMPQELSKLYEELLKKRAELGGGPSHLEEQFIQKYLNWYHSLTEAEIERSMTASKRLSIGGAALEGLSSKTRSPLDFVPRAERRGVQRAAIELSLHLLATSQEQHRPNDRFRIVELLPPQRATEEEVPISLPLEATKRPVELDTFEFTKKMLDYREWEDSDYDIARNRGKTEHPQQLIDPPANYNGPFTVANTDEVQEAIRRREYHLTQIYSRLVSAERSAPRPLIQSMLLRVQDGMDAQSNKSHPLFDTEELSNEDIELLIEITEPSWDKSSKLYSDVPSILSRQELKELEEFEDNVNEIIAEIPFWSPASTPVTNDQEYLRQRIYNRRERSRRGIEFNDLKQRVNTKRLNAGSTEIHLWTDEEALKYLDAMRQASRIHLDTTMANPDQPLISRIPFIGHPENKYVLSRDEAERSPGVCRGPDGHLEVQYNADGEVGPPIVQPNKFYHFQKLAFRLGRDISNLLRELASKGRSDREYLICQYSGILTTVENMNTVTEEDCDQEDAPIIESTKTSLQELAVQLDKVAPELAEEAGITVDSNMTDAEAAALVQMQIIEEANNNWESRFPENEHVWEFAAPRIESAQEEFRNHPLVGAPRLKRFFNMRRFPPCCQSTETKTAIEASGPEIQEKPKPKTPKPTQTQSGIDAEMQLDRPIELHRGMNQAPFFPFGETPYQEAFLNFRMQNDLKDVPEFQPRPQPRRFFSRKPQQSQEDPVAPTGLPELPPGWKPTSITREEQRSRDIEIAKTLAGFPDPNVLENYHTQAEIEKIKRRQAYELDVQAAEQQKQEIETFVGKLFNRLTVQEQGDAQRALGIDPYGPRPSARTATGADTRDAPRSRGRGVGRASRGATNITTRGRGSPQGSSRNRRSKSPLKKRGAGTRSGRQSPPKRVRVETDSDEIEM</sequence>
<evidence type="ECO:0000256" key="1">
    <source>
        <dbReference type="SAM" id="MobiDB-lite"/>
    </source>
</evidence>
<organism evidence="2 3">
    <name type="scientific">Cudoniella acicularis</name>
    <dbReference type="NCBI Taxonomy" id="354080"/>
    <lineage>
        <taxon>Eukaryota</taxon>
        <taxon>Fungi</taxon>
        <taxon>Dikarya</taxon>
        <taxon>Ascomycota</taxon>
        <taxon>Pezizomycotina</taxon>
        <taxon>Leotiomycetes</taxon>
        <taxon>Helotiales</taxon>
        <taxon>Tricladiaceae</taxon>
        <taxon>Cudoniella</taxon>
    </lineage>
</organism>
<feature type="compositionally biased region" description="Polar residues" evidence="1">
    <location>
        <begin position="1269"/>
        <end position="1283"/>
    </location>
</feature>
<reference evidence="2 3" key="1">
    <citation type="submission" date="2020-03" db="EMBL/GenBank/DDBJ databases">
        <title>Draft Genome Sequence of Cudoniella acicularis.</title>
        <authorList>
            <person name="Buettner E."/>
            <person name="Kellner H."/>
        </authorList>
    </citation>
    <scope>NUCLEOTIDE SEQUENCE [LARGE SCALE GENOMIC DNA]</scope>
    <source>
        <strain evidence="2 3">DSM 108380</strain>
    </source>
</reference>
<comment type="caution">
    <text evidence="2">The sequence shown here is derived from an EMBL/GenBank/DDBJ whole genome shotgun (WGS) entry which is preliminary data.</text>
</comment>
<feature type="compositionally biased region" description="Basic and acidic residues" evidence="1">
    <location>
        <begin position="11"/>
        <end position="21"/>
    </location>
</feature>
<keyword evidence="3" id="KW-1185">Reference proteome</keyword>
<protein>
    <submittedName>
        <fullName evidence="2">Uncharacterized protein</fullName>
    </submittedName>
</protein>
<dbReference type="Proteomes" id="UP000566819">
    <property type="component" value="Unassembled WGS sequence"/>
</dbReference>